<dbReference type="STRING" id="312017.Q247V9"/>
<protein>
    <submittedName>
        <fullName evidence="3">Exocyst complex component Sec10</fullName>
    </submittedName>
</protein>
<proteinExistence type="predicted"/>
<dbReference type="KEGG" id="tet:TTHERM_00534090"/>
<sequence>MQKQQQTQQNQQNSNLQKELVNLESISSETFQANKFLEQFFKQQRYNLIKIDNLEEVDKNVKDISQNLAKMETVLTEMSNKIKDELNTQLYVNKIKMDYQANKKVQMENEFKNLKTVYQQIEKQLSVLSNRNPIEQQLREINQEKDQVVRTKQLIEHFKAFNKKNQEDHPQMYRQVIYENKLENIELAAKNILILQKVCSNMNNTGEYKLAIDNIRDMFQKFEIKIEKKFKEFYWLFDSPNMARYLKIVNLYDMIGKVAEFYIDQTLGELKVNQDYSLQGPENIKREIKNHLDLLHVRFKKALQDENKEDGVKNSFCIQEIFGGYSSDVLKSFICYSFDDIMGKIVKQILNNFINNPTLYLQYFQFLYETIQAQVNKIDQIESTLSSQASELANSFFISLFQEFQERYFEIEINNLTCIITDNSNKVIELMQRSKDFTKERVKGEIQKWFEHLIFDNTDKDSVRLTKSEMAHRLTIMKDILHQEYIEIIFTSVQESLNRSEKISLKEQKITNKCHILELFLSHFGTNLISTLIEYTIHTVPNLNRKTLLNADFFEVIPQLNILVNRMDLIFSQYTKNSFENTELRQIVKKKEEIISTLEINILKSIQCALASIFINCNRILNDKQKSKDFIKSTDALPSQTTACTEFIAFLQVYIESINQSQSNSNKTRVLESIGLQIISILIDHFSKYKVSQQGAIQQLQVDLAQYEKLIIQNFNYFEVLQKFEQLKILINIFKIEKSNLDQYIQEESLFKQIDPVTIQKYRDNRQDSSGSYLHMFMK</sequence>
<feature type="domain" description="Exocyst complex component Sec10-like alpha-helical bundle" evidence="2">
    <location>
        <begin position="204"/>
        <end position="774"/>
    </location>
</feature>
<dbReference type="OrthoDB" id="125856at2759"/>
<evidence type="ECO:0000259" key="2">
    <source>
        <dbReference type="Pfam" id="PF07393"/>
    </source>
</evidence>
<dbReference type="GO" id="GO:0006893">
    <property type="term" value="P:Golgi to plasma membrane transport"/>
    <property type="evidence" value="ECO:0007669"/>
    <property type="project" value="TreeGrafter"/>
</dbReference>
<evidence type="ECO:0000313" key="3">
    <source>
        <dbReference type="EMBL" id="EAS04186.2"/>
    </source>
</evidence>
<dbReference type="InParanoid" id="Q247V9"/>
<accession>Q247V9</accession>
<dbReference type="HOGENOM" id="CLU_297633_0_0_1"/>
<dbReference type="GO" id="GO:0000145">
    <property type="term" value="C:exocyst"/>
    <property type="evidence" value="ECO:0007669"/>
    <property type="project" value="TreeGrafter"/>
</dbReference>
<dbReference type="GO" id="GO:0006887">
    <property type="term" value="P:exocytosis"/>
    <property type="evidence" value="ECO:0007669"/>
    <property type="project" value="TreeGrafter"/>
</dbReference>
<dbReference type="RefSeq" id="XP_001024431.2">
    <property type="nucleotide sequence ID" value="XM_001024431.2"/>
</dbReference>
<dbReference type="Pfam" id="PF07393">
    <property type="entry name" value="Sec10_HB"/>
    <property type="match status" value="1"/>
</dbReference>
<dbReference type="Proteomes" id="UP000009168">
    <property type="component" value="Unassembled WGS sequence"/>
</dbReference>
<reference evidence="4" key="1">
    <citation type="journal article" date="2006" name="PLoS Biol.">
        <title>Macronuclear genome sequence of the ciliate Tetrahymena thermophila, a model eukaryote.</title>
        <authorList>
            <person name="Eisen J.A."/>
            <person name="Coyne R.S."/>
            <person name="Wu M."/>
            <person name="Wu D."/>
            <person name="Thiagarajan M."/>
            <person name="Wortman J.R."/>
            <person name="Badger J.H."/>
            <person name="Ren Q."/>
            <person name="Amedeo P."/>
            <person name="Jones K.M."/>
            <person name="Tallon L.J."/>
            <person name="Delcher A.L."/>
            <person name="Salzberg S.L."/>
            <person name="Silva J.C."/>
            <person name="Haas B.J."/>
            <person name="Majoros W.H."/>
            <person name="Farzad M."/>
            <person name="Carlton J.M."/>
            <person name="Smith R.K. Jr."/>
            <person name="Garg J."/>
            <person name="Pearlman R.E."/>
            <person name="Karrer K.M."/>
            <person name="Sun L."/>
            <person name="Manning G."/>
            <person name="Elde N.C."/>
            <person name="Turkewitz A.P."/>
            <person name="Asai D.J."/>
            <person name="Wilkes D.E."/>
            <person name="Wang Y."/>
            <person name="Cai H."/>
            <person name="Collins K."/>
            <person name="Stewart B.A."/>
            <person name="Lee S.R."/>
            <person name="Wilamowska K."/>
            <person name="Weinberg Z."/>
            <person name="Ruzzo W.L."/>
            <person name="Wloga D."/>
            <person name="Gaertig J."/>
            <person name="Frankel J."/>
            <person name="Tsao C.-C."/>
            <person name="Gorovsky M.A."/>
            <person name="Keeling P.J."/>
            <person name="Waller R.F."/>
            <person name="Patron N.J."/>
            <person name="Cherry J.M."/>
            <person name="Stover N.A."/>
            <person name="Krieger C.J."/>
            <person name="del Toro C."/>
            <person name="Ryder H.F."/>
            <person name="Williamson S.C."/>
            <person name="Barbeau R.A."/>
            <person name="Hamilton E.P."/>
            <person name="Orias E."/>
        </authorList>
    </citation>
    <scope>NUCLEOTIDE SEQUENCE [LARGE SCALE GENOMIC DNA]</scope>
    <source>
        <strain evidence="4">SB210</strain>
    </source>
</reference>
<dbReference type="InterPro" id="IPR048627">
    <property type="entry name" value="Sec10_HB"/>
</dbReference>
<dbReference type="PANTHER" id="PTHR12100">
    <property type="entry name" value="SEC10"/>
    <property type="match status" value="1"/>
</dbReference>
<dbReference type="AlphaFoldDB" id="Q247V9"/>
<feature type="coiled-coil region" evidence="1">
    <location>
        <begin position="54"/>
        <end position="154"/>
    </location>
</feature>
<gene>
    <name evidence="3" type="ORF">TTHERM_00534090</name>
</gene>
<keyword evidence="1" id="KW-0175">Coiled coil</keyword>
<organism evidence="3 4">
    <name type="scientific">Tetrahymena thermophila (strain SB210)</name>
    <dbReference type="NCBI Taxonomy" id="312017"/>
    <lineage>
        <taxon>Eukaryota</taxon>
        <taxon>Sar</taxon>
        <taxon>Alveolata</taxon>
        <taxon>Ciliophora</taxon>
        <taxon>Intramacronucleata</taxon>
        <taxon>Oligohymenophorea</taxon>
        <taxon>Hymenostomatida</taxon>
        <taxon>Tetrahymenina</taxon>
        <taxon>Tetrahymenidae</taxon>
        <taxon>Tetrahymena</taxon>
    </lineage>
</organism>
<name>Q247V9_TETTS</name>
<keyword evidence="4" id="KW-1185">Reference proteome</keyword>
<dbReference type="GeneID" id="7826733"/>
<dbReference type="PANTHER" id="PTHR12100:SF0">
    <property type="entry name" value="EXOCYST COMPLEX COMPONENT 5"/>
    <property type="match status" value="1"/>
</dbReference>
<evidence type="ECO:0000256" key="1">
    <source>
        <dbReference type="SAM" id="Coils"/>
    </source>
</evidence>
<dbReference type="InterPro" id="IPR009976">
    <property type="entry name" value="Sec10-like"/>
</dbReference>
<dbReference type="EMBL" id="GG662455">
    <property type="protein sequence ID" value="EAS04186.2"/>
    <property type="molecule type" value="Genomic_DNA"/>
</dbReference>
<evidence type="ECO:0000313" key="4">
    <source>
        <dbReference type="Proteomes" id="UP000009168"/>
    </source>
</evidence>